<organism evidence="1 2">
    <name type="scientific">Shewanella sairae</name>
    <dbReference type="NCBI Taxonomy" id="190310"/>
    <lineage>
        <taxon>Bacteria</taxon>
        <taxon>Pseudomonadati</taxon>
        <taxon>Pseudomonadota</taxon>
        <taxon>Gammaproteobacteria</taxon>
        <taxon>Alteromonadales</taxon>
        <taxon>Shewanellaceae</taxon>
        <taxon>Shewanella</taxon>
    </lineage>
</organism>
<dbReference type="EMBL" id="BPEY01000106">
    <property type="protein sequence ID" value="GIU51118.1"/>
    <property type="molecule type" value="Genomic_DNA"/>
</dbReference>
<evidence type="ECO:0000313" key="1">
    <source>
        <dbReference type="EMBL" id="GIU51118.1"/>
    </source>
</evidence>
<proteinExistence type="predicted"/>
<dbReference type="InterPro" id="IPR010982">
    <property type="entry name" value="Lambda_DNA-bd_dom_sf"/>
</dbReference>
<dbReference type="RefSeq" id="WP_220782931.1">
    <property type="nucleotide sequence ID" value="NZ_BPEY01000106.1"/>
</dbReference>
<keyword evidence="2" id="KW-1185">Reference proteome</keyword>
<protein>
    <submittedName>
        <fullName evidence="1">Uncharacterized protein</fullName>
    </submittedName>
</protein>
<sequence>MPKTPNNGELHLKNQQLTNLFHRLKIALKTKTYSAISKEANISIDSIRAYAVQRTYPDIIRLAAIADTTGFSVRWLLFGDEVEPTNEKSCRLIIKDDVMSPKIQKGTQIEYEKLSLPKGSIFNDGLYVIAAPQGNIARRLQWQHTENEYVVFGDNAVYPKQRVKDVNVIGIVTAIFTPL</sequence>
<dbReference type="Gene3D" id="1.10.260.40">
    <property type="entry name" value="lambda repressor-like DNA-binding domains"/>
    <property type="match status" value="1"/>
</dbReference>
<accession>A0ABQ4PQ42</accession>
<dbReference type="CDD" id="cd06462">
    <property type="entry name" value="Peptidase_S24_S26"/>
    <property type="match status" value="1"/>
</dbReference>
<comment type="caution">
    <text evidence="1">The sequence shown here is derived from an EMBL/GenBank/DDBJ whole genome shotgun (WGS) entry which is preliminary data.</text>
</comment>
<reference evidence="1" key="1">
    <citation type="submission" date="2021-05" db="EMBL/GenBank/DDBJ databases">
        <title>Molecular characterization for Shewanella algae harboring chromosomal blaOXA-55-like strains isolated from clinical and environment sample.</title>
        <authorList>
            <person name="Ohama Y."/>
            <person name="Aoki K."/>
            <person name="Harada S."/>
            <person name="Moriya K."/>
            <person name="Ishii Y."/>
            <person name="Tateda K."/>
        </authorList>
    </citation>
    <scope>NUCLEOTIDE SEQUENCE</scope>
    <source>
        <strain evidence="1">JCM 11563</strain>
    </source>
</reference>
<dbReference type="Proteomes" id="UP000887104">
    <property type="component" value="Unassembled WGS sequence"/>
</dbReference>
<gene>
    <name evidence="1" type="ORF">TUM4438_39580</name>
</gene>
<evidence type="ECO:0000313" key="2">
    <source>
        <dbReference type="Proteomes" id="UP000887104"/>
    </source>
</evidence>
<dbReference type="SUPFAM" id="SSF47413">
    <property type="entry name" value="lambda repressor-like DNA-binding domains"/>
    <property type="match status" value="1"/>
</dbReference>
<name>A0ABQ4PQ42_9GAMM</name>